<dbReference type="InterPro" id="IPR013708">
    <property type="entry name" value="Shikimate_DH-bd_N"/>
</dbReference>
<dbReference type="Pfam" id="PF18317">
    <property type="entry name" value="SDH_C"/>
    <property type="match status" value="1"/>
</dbReference>
<dbReference type="GO" id="GO:0050661">
    <property type="term" value="F:NADP binding"/>
    <property type="evidence" value="ECO:0007669"/>
    <property type="project" value="TreeGrafter"/>
</dbReference>
<name>A0A5R8P7C8_9NOCA</name>
<dbReference type="SUPFAM" id="SSF51735">
    <property type="entry name" value="NAD(P)-binding Rossmann-fold domains"/>
    <property type="match status" value="1"/>
</dbReference>
<dbReference type="EMBL" id="VBUU01000038">
    <property type="protein sequence ID" value="TLF97833.1"/>
    <property type="molecule type" value="Genomic_DNA"/>
</dbReference>
<dbReference type="InterPro" id="IPR046346">
    <property type="entry name" value="Aminoacid_DH-like_N_sf"/>
</dbReference>
<dbReference type="GO" id="GO:0009073">
    <property type="term" value="P:aromatic amino acid family biosynthetic process"/>
    <property type="evidence" value="ECO:0007669"/>
    <property type="project" value="UniProtKB-KW"/>
</dbReference>
<keyword evidence="2" id="KW-0028">Amino-acid biosynthesis</keyword>
<dbReference type="OrthoDB" id="9776868at2"/>
<dbReference type="InterPro" id="IPR010110">
    <property type="entry name" value="Shikimate_DH_AroM-type"/>
</dbReference>
<comment type="caution">
    <text evidence="5">The sequence shown here is derived from an EMBL/GenBank/DDBJ whole genome shotgun (WGS) entry which is preliminary data.</text>
</comment>
<dbReference type="Pfam" id="PF08501">
    <property type="entry name" value="Shikimate_dh_N"/>
    <property type="match status" value="1"/>
</dbReference>
<protein>
    <submittedName>
        <fullName evidence="5">Shikimate dehydrogenase</fullName>
        <ecNumber evidence="5">1.1.1.25</ecNumber>
    </submittedName>
</protein>
<dbReference type="Proteomes" id="UP000308349">
    <property type="component" value="Unassembled WGS sequence"/>
</dbReference>
<organism evidence="5 6">
    <name type="scientific">Nocardia cyriacigeorgica</name>
    <dbReference type="NCBI Taxonomy" id="135487"/>
    <lineage>
        <taxon>Bacteria</taxon>
        <taxon>Bacillati</taxon>
        <taxon>Actinomycetota</taxon>
        <taxon>Actinomycetes</taxon>
        <taxon>Mycobacteriales</taxon>
        <taxon>Nocardiaceae</taxon>
        <taxon>Nocardia</taxon>
    </lineage>
</organism>
<keyword evidence="5" id="KW-0560">Oxidoreductase</keyword>
<dbReference type="InterPro" id="IPR036291">
    <property type="entry name" value="NAD(P)-bd_dom_sf"/>
</dbReference>
<accession>A0A5R8P7C8</accession>
<dbReference type="InterPro" id="IPR041121">
    <property type="entry name" value="SDH_C"/>
</dbReference>
<dbReference type="GO" id="GO:0005829">
    <property type="term" value="C:cytosol"/>
    <property type="evidence" value="ECO:0007669"/>
    <property type="project" value="TreeGrafter"/>
</dbReference>
<dbReference type="GO" id="GO:0004764">
    <property type="term" value="F:shikimate 3-dehydrogenase (NADP+) activity"/>
    <property type="evidence" value="ECO:0007669"/>
    <property type="project" value="UniProtKB-EC"/>
</dbReference>
<dbReference type="RefSeq" id="WP_138458547.1">
    <property type="nucleotide sequence ID" value="NZ_VBUU01000038.1"/>
</dbReference>
<dbReference type="NCBIfam" id="TIGR01809">
    <property type="entry name" value="Shik-DH-AROM"/>
    <property type="match status" value="1"/>
</dbReference>
<dbReference type="Gene3D" id="3.40.50.10860">
    <property type="entry name" value="Leucine Dehydrogenase, chain A, domain 1"/>
    <property type="match status" value="1"/>
</dbReference>
<proteinExistence type="predicted"/>
<dbReference type="EC" id="1.1.1.25" evidence="5"/>
<dbReference type="PANTHER" id="PTHR21089:SF1">
    <property type="entry name" value="BIFUNCTIONAL 3-DEHYDROQUINATE DEHYDRATASE_SHIKIMATE DEHYDROGENASE, CHLOROPLASTIC"/>
    <property type="match status" value="1"/>
</dbReference>
<gene>
    <name evidence="5" type="ORF">FEK35_26720</name>
</gene>
<evidence type="ECO:0000313" key="5">
    <source>
        <dbReference type="EMBL" id="TLF97833.1"/>
    </source>
</evidence>
<dbReference type="SUPFAM" id="SSF53223">
    <property type="entry name" value="Aminoacid dehydrogenase-like, N-terminal domain"/>
    <property type="match status" value="1"/>
</dbReference>
<evidence type="ECO:0000259" key="3">
    <source>
        <dbReference type="Pfam" id="PF08501"/>
    </source>
</evidence>
<dbReference type="NCBIfam" id="NF001311">
    <property type="entry name" value="PRK00258.1-3"/>
    <property type="match status" value="1"/>
</dbReference>
<dbReference type="Gene3D" id="3.40.50.720">
    <property type="entry name" value="NAD(P)-binding Rossmann-like Domain"/>
    <property type="match status" value="1"/>
</dbReference>
<feature type="domain" description="SDH C-terminal" evidence="4">
    <location>
        <begin position="244"/>
        <end position="273"/>
    </location>
</feature>
<evidence type="ECO:0000259" key="4">
    <source>
        <dbReference type="Pfam" id="PF18317"/>
    </source>
</evidence>
<dbReference type="FunFam" id="3.40.50.10860:FF:000018">
    <property type="entry name" value="Shikimate 5-dehydrogenase AroE"/>
    <property type="match status" value="1"/>
</dbReference>
<evidence type="ECO:0000256" key="2">
    <source>
        <dbReference type="ARBA" id="ARBA00023141"/>
    </source>
</evidence>
<keyword evidence="2" id="KW-0057">Aromatic amino acid biosynthesis</keyword>
<dbReference type="GO" id="GO:0019632">
    <property type="term" value="P:shikimate metabolic process"/>
    <property type="evidence" value="ECO:0007669"/>
    <property type="project" value="TreeGrafter"/>
</dbReference>
<evidence type="ECO:0000256" key="1">
    <source>
        <dbReference type="ARBA" id="ARBA00004871"/>
    </source>
</evidence>
<reference evidence="5 6" key="1">
    <citation type="submission" date="2019-05" db="EMBL/GenBank/DDBJ databases">
        <title>Genomes sequences of two Nocardia cyriacigeorgica environmental isolates, type strains Nocardia asteroides ATCC 19247 and Nocardia cyriacigeorgica DSM 44484.</title>
        <authorList>
            <person name="Vautrin F."/>
            <person name="Bergeron E."/>
            <person name="Dubost A."/>
            <person name="Abrouk D."/>
            <person name="Rodriguez Nava V."/>
            <person name="Pujic P."/>
        </authorList>
    </citation>
    <scope>NUCLEOTIDE SEQUENCE [LARGE SCALE GENOMIC DNA]</scope>
    <source>
        <strain evidence="5 6">EML 1456</strain>
    </source>
</reference>
<evidence type="ECO:0000313" key="6">
    <source>
        <dbReference type="Proteomes" id="UP000308349"/>
    </source>
</evidence>
<dbReference type="GO" id="GO:0009423">
    <property type="term" value="P:chorismate biosynthetic process"/>
    <property type="evidence" value="ECO:0007669"/>
    <property type="project" value="TreeGrafter"/>
</dbReference>
<feature type="domain" description="Shikimate dehydrogenase substrate binding N-terminal" evidence="3">
    <location>
        <begin position="15"/>
        <end position="96"/>
    </location>
</feature>
<comment type="pathway">
    <text evidence="1">Metabolic intermediate biosynthesis; chorismate biosynthesis; chorismate from D-erythrose 4-phosphate and phosphoenolpyruvate: step 4/7.</text>
</comment>
<dbReference type="InterPro" id="IPR022893">
    <property type="entry name" value="Shikimate_DH_fam"/>
</dbReference>
<dbReference type="AlphaFoldDB" id="A0A5R8P7C8"/>
<sequence>MAAEFSGAEVRKAAVLGSPIAHSRSPQLHLAAYRALGLPWTYERIECTAEQLPELVDGLGPEWVGLSVTMPGKEAALAYAIERTERAELVGSANTLVRIDGGWRADCTDVDGVLGALRGGGVDTLSEAMVLGAGGTARPALLALAELGANAVTIVARDAGRAASAVDLAHRLGLTATVIGFDPAAVGAAAARSGAVVSTVPPAAAATVADAVAAAPVVLDAIYNPWPTPLAEAVVRAGHTVVSGLDMLINQAYGQVEQFTGRPAPREAMAAALDSVR</sequence>
<dbReference type="PANTHER" id="PTHR21089">
    <property type="entry name" value="SHIKIMATE DEHYDROGENASE"/>
    <property type="match status" value="1"/>
</dbReference>